<protein>
    <recommendedName>
        <fullName evidence="4">Transposase</fullName>
    </recommendedName>
</protein>
<dbReference type="EMBL" id="CAJNOW010007014">
    <property type="protein sequence ID" value="CAF1501468.1"/>
    <property type="molecule type" value="Genomic_DNA"/>
</dbReference>
<evidence type="ECO:0000313" key="3">
    <source>
        <dbReference type="Proteomes" id="UP000663855"/>
    </source>
</evidence>
<name>A0A815UIQ6_9BILA</name>
<evidence type="ECO:0008006" key="4">
    <source>
        <dbReference type="Google" id="ProtNLM"/>
    </source>
</evidence>
<dbReference type="PANTHER" id="PTHR46068:SF1">
    <property type="entry name" value="TRANSPOSASE IS30-LIKE HTH DOMAIN-CONTAINING PROTEIN"/>
    <property type="match status" value="1"/>
</dbReference>
<dbReference type="PANTHER" id="PTHR46068">
    <property type="entry name" value="PROTEIN CBG27172"/>
    <property type="match status" value="1"/>
</dbReference>
<dbReference type="Gene3D" id="3.30.420.10">
    <property type="entry name" value="Ribonuclease H-like superfamily/Ribonuclease H"/>
    <property type="match status" value="1"/>
</dbReference>
<comment type="caution">
    <text evidence="2">The sequence shown here is derived from an EMBL/GenBank/DDBJ whole genome shotgun (WGS) entry which is preliminary data.</text>
</comment>
<dbReference type="AlphaFoldDB" id="A0A815UIQ6"/>
<evidence type="ECO:0000313" key="2">
    <source>
        <dbReference type="EMBL" id="CAF1519725.1"/>
    </source>
</evidence>
<proteinExistence type="predicted"/>
<gene>
    <name evidence="2" type="ORF">CJN711_LOCUS28319</name>
    <name evidence="1" type="ORF">KQP761_LOCUS14643</name>
</gene>
<organism evidence="2 3">
    <name type="scientific">Rotaria magnacalcarata</name>
    <dbReference type="NCBI Taxonomy" id="392030"/>
    <lineage>
        <taxon>Eukaryota</taxon>
        <taxon>Metazoa</taxon>
        <taxon>Spiralia</taxon>
        <taxon>Gnathifera</taxon>
        <taxon>Rotifera</taxon>
        <taxon>Eurotatoria</taxon>
        <taxon>Bdelloidea</taxon>
        <taxon>Philodinida</taxon>
        <taxon>Philodinidae</taxon>
        <taxon>Rotaria</taxon>
    </lineage>
</organism>
<reference evidence="2" key="1">
    <citation type="submission" date="2021-02" db="EMBL/GenBank/DDBJ databases">
        <authorList>
            <person name="Nowell W R."/>
        </authorList>
    </citation>
    <scope>NUCLEOTIDE SEQUENCE</scope>
</reference>
<evidence type="ECO:0000313" key="1">
    <source>
        <dbReference type="EMBL" id="CAF1501468.1"/>
    </source>
</evidence>
<dbReference type="Proteomes" id="UP000663855">
    <property type="component" value="Unassembled WGS sequence"/>
</dbReference>
<sequence length="277" mass="31522">MKSKDIQKVVKTKYGNGDGPMKIYRDLAGVVSLKTIKLWIKMINNTGSINLSPPPDRPHGIYNAQNDRVWAMSREEADKKGAIHEKTKFPVKVMVWLGVCAESLTVPVIFEDATMDAQKYIKVVLPIASKSGKKMLGKNWTYQQDGATPHTHHHSQKWCADHFPAFIPKIRWPSNSPDLCSFDYSLWNELGQVMDWNYVTAKATLIEQIKKFVKKLKKKKLKILLALILNRSGLDSSYSYDVIMILVEALKQVDHSFLEISAQTDRSKWQVDSEGDT</sequence>
<accession>A0A815UIQ6</accession>
<dbReference type="EMBL" id="CAJNOV010013391">
    <property type="protein sequence ID" value="CAF1519725.1"/>
    <property type="molecule type" value="Genomic_DNA"/>
</dbReference>
<dbReference type="InterPro" id="IPR036397">
    <property type="entry name" value="RNaseH_sf"/>
</dbReference>
<dbReference type="OrthoDB" id="115694at2759"/>
<dbReference type="GO" id="GO:0003676">
    <property type="term" value="F:nucleic acid binding"/>
    <property type="evidence" value="ECO:0007669"/>
    <property type="project" value="InterPro"/>
</dbReference>
<dbReference type="Proteomes" id="UP000663834">
    <property type="component" value="Unassembled WGS sequence"/>
</dbReference>